<reference evidence="2" key="1">
    <citation type="thesis" date="2020" institute="ProQuest LLC" country="789 East Eisenhower Parkway, Ann Arbor, MI, USA">
        <title>Comparative Genomics and Chromosome Evolution.</title>
        <authorList>
            <person name="Mudd A.B."/>
        </authorList>
    </citation>
    <scope>NUCLEOTIDE SEQUENCE</scope>
    <source>
        <strain evidence="2">Female2</strain>
        <tissue evidence="2">Blood</tissue>
    </source>
</reference>
<keyword evidence="1" id="KW-1133">Transmembrane helix</keyword>
<feature type="transmembrane region" description="Helical" evidence="1">
    <location>
        <begin position="62"/>
        <end position="82"/>
    </location>
</feature>
<feature type="transmembrane region" description="Helical" evidence="1">
    <location>
        <begin position="29"/>
        <end position="50"/>
    </location>
</feature>
<evidence type="ECO:0000313" key="2">
    <source>
        <dbReference type="EMBL" id="KAG8448008.1"/>
    </source>
</evidence>
<keyword evidence="1" id="KW-0472">Membrane</keyword>
<proteinExistence type="predicted"/>
<organism evidence="2 3">
    <name type="scientific">Hymenochirus boettgeri</name>
    <name type="common">Congo dwarf clawed frog</name>
    <dbReference type="NCBI Taxonomy" id="247094"/>
    <lineage>
        <taxon>Eukaryota</taxon>
        <taxon>Metazoa</taxon>
        <taxon>Chordata</taxon>
        <taxon>Craniata</taxon>
        <taxon>Vertebrata</taxon>
        <taxon>Euteleostomi</taxon>
        <taxon>Amphibia</taxon>
        <taxon>Batrachia</taxon>
        <taxon>Anura</taxon>
        <taxon>Pipoidea</taxon>
        <taxon>Pipidae</taxon>
        <taxon>Pipinae</taxon>
        <taxon>Hymenochirus</taxon>
    </lineage>
</organism>
<keyword evidence="3" id="KW-1185">Reference proteome</keyword>
<sequence>MFCFNLTDNSKTVNKEIAALKNLVEGIKAIYLTLLVGCTIVLDPWHWVAMSNCHIWFSHYNYLYSVVLQCTMYFFTLYYVFLTKKNILLLYLNYHTSTNDYNKL</sequence>
<accession>A0A8T2JVP2</accession>
<evidence type="ECO:0000313" key="3">
    <source>
        <dbReference type="Proteomes" id="UP000812440"/>
    </source>
</evidence>
<dbReference type="AlphaFoldDB" id="A0A8T2JVP2"/>
<evidence type="ECO:0000256" key="1">
    <source>
        <dbReference type="SAM" id="Phobius"/>
    </source>
</evidence>
<dbReference type="Proteomes" id="UP000812440">
    <property type="component" value="Chromosome 8_10"/>
</dbReference>
<dbReference type="EMBL" id="JAACNH010000003">
    <property type="protein sequence ID" value="KAG8448008.1"/>
    <property type="molecule type" value="Genomic_DNA"/>
</dbReference>
<name>A0A8T2JVP2_9PIPI</name>
<keyword evidence="1" id="KW-0812">Transmembrane</keyword>
<gene>
    <name evidence="2" type="ORF">GDO86_015201</name>
</gene>
<protein>
    <submittedName>
        <fullName evidence="2">Uncharacterized protein</fullName>
    </submittedName>
</protein>
<comment type="caution">
    <text evidence="2">The sequence shown here is derived from an EMBL/GenBank/DDBJ whole genome shotgun (WGS) entry which is preliminary data.</text>
</comment>